<feature type="non-terminal residue" evidence="1">
    <location>
        <position position="1"/>
    </location>
</feature>
<dbReference type="Proteomes" id="UP000499080">
    <property type="component" value="Unassembled WGS sequence"/>
</dbReference>
<organism evidence="1 2">
    <name type="scientific">Araneus ventricosus</name>
    <name type="common">Orbweaver spider</name>
    <name type="synonym">Epeira ventricosa</name>
    <dbReference type="NCBI Taxonomy" id="182803"/>
    <lineage>
        <taxon>Eukaryota</taxon>
        <taxon>Metazoa</taxon>
        <taxon>Ecdysozoa</taxon>
        <taxon>Arthropoda</taxon>
        <taxon>Chelicerata</taxon>
        <taxon>Arachnida</taxon>
        <taxon>Araneae</taxon>
        <taxon>Araneomorphae</taxon>
        <taxon>Entelegynae</taxon>
        <taxon>Araneoidea</taxon>
        <taxon>Araneidae</taxon>
        <taxon>Araneus</taxon>
    </lineage>
</organism>
<keyword evidence="2" id="KW-1185">Reference proteome</keyword>
<name>A0A4Y2SHL7_ARAVE</name>
<reference evidence="1 2" key="1">
    <citation type="journal article" date="2019" name="Sci. Rep.">
        <title>Orb-weaving spider Araneus ventricosus genome elucidates the spidroin gene catalogue.</title>
        <authorList>
            <person name="Kono N."/>
            <person name="Nakamura H."/>
            <person name="Ohtoshi R."/>
            <person name="Moran D.A.P."/>
            <person name="Shinohara A."/>
            <person name="Yoshida Y."/>
            <person name="Fujiwara M."/>
            <person name="Mori M."/>
            <person name="Tomita M."/>
            <person name="Arakawa K."/>
        </authorList>
    </citation>
    <scope>NUCLEOTIDE SEQUENCE [LARGE SCALE GENOMIC DNA]</scope>
</reference>
<gene>
    <name evidence="1" type="ORF">AVEN_221099_1</name>
</gene>
<proteinExistence type="predicted"/>
<protein>
    <submittedName>
        <fullName evidence="1">Uncharacterized protein</fullName>
    </submittedName>
</protein>
<evidence type="ECO:0000313" key="2">
    <source>
        <dbReference type="Proteomes" id="UP000499080"/>
    </source>
</evidence>
<accession>A0A4Y2SHL7</accession>
<comment type="caution">
    <text evidence="1">The sequence shown here is derived from an EMBL/GenBank/DDBJ whole genome shotgun (WGS) entry which is preliminary data.</text>
</comment>
<dbReference type="EMBL" id="BGPR01021427">
    <property type="protein sequence ID" value="GBN86705.1"/>
    <property type="molecule type" value="Genomic_DNA"/>
</dbReference>
<evidence type="ECO:0000313" key="1">
    <source>
        <dbReference type="EMBL" id="GBN86705.1"/>
    </source>
</evidence>
<sequence>LDFTVWGDSLLRGLSPGRVARKPWLLFSIASISRPIKLEGPPFQRVGAGGRSWCYQQTWRKMWRQIEGSQKCDNFLGISILSGDIRNVLDDSM</sequence>
<dbReference type="AlphaFoldDB" id="A0A4Y2SHL7"/>